<proteinExistence type="predicted"/>
<evidence type="ECO:0000313" key="4">
    <source>
        <dbReference type="Proteomes" id="UP000295258"/>
    </source>
</evidence>
<dbReference type="Proteomes" id="UP000295258">
    <property type="component" value="Unassembled WGS sequence"/>
</dbReference>
<organism evidence="3 4">
    <name type="scientific">Nonomuraea deserti</name>
    <dbReference type="NCBI Taxonomy" id="1848322"/>
    <lineage>
        <taxon>Bacteria</taxon>
        <taxon>Bacillati</taxon>
        <taxon>Actinomycetota</taxon>
        <taxon>Actinomycetes</taxon>
        <taxon>Streptosporangiales</taxon>
        <taxon>Streptosporangiaceae</taxon>
        <taxon>Nonomuraea</taxon>
    </lineage>
</organism>
<accession>A0A4R4WCA7</accession>
<keyword evidence="2" id="KW-0472">Membrane</keyword>
<gene>
    <name evidence="3" type="ORF">E1292_06580</name>
</gene>
<dbReference type="AlphaFoldDB" id="A0A4R4WCA7"/>
<evidence type="ECO:0000256" key="1">
    <source>
        <dbReference type="SAM" id="MobiDB-lite"/>
    </source>
</evidence>
<keyword evidence="2" id="KW-0812">Transmembrane</keyword>
<evidence type="ECO:0000256" key="2">
    <source>
        <dbReference type="SAM" id="Phobius"/>
    </source>
</evidence>
<feature type="region of interest" description="Disordered" evidence="1">
    <location>
        <begin position="1"/>
        <end position="33"/>
    </location>
</feature>
<feature type="compositionally biased region" description="Pro residues" evidence="1">
    <location>
        <begin position="14"/>
        <end position="28"/>
    </location>
</feature>
<sequence length="154" mass="16340">MADDNDPRDEPVPAGAPQPEGAPSPPGNDPRDEPAPFGAVVLLTAGSAVAVMVISALMSDPPGMRFHLGGPIALVVFEVVTNEVWWQRWWGAIPGAIGGLACYFEGRAALADLVGDTWGHPIAYVAAWTLFAVVFALCSRYPRTVSRWRGSTPT</sequence>
<dbReference type="EMBL" id="SMKO01000010">
    <property type="protein sequence ID" value="TDD11030.1"/>
    <property type="molecule type" value="Genomic_DNA"/>
</dbReference>
<feature type="transmembrane region" description="Helical" evidence="2">
    <location>
        <begin position="122"/>
        <end position="139"/>
    </location>
</feature>
<keyword evidence="2" id="KW-1133">Transmembrane helix</keyword>
<reference evidence="3 4" key="1">
    <citation type="submission" date="2019-03" db="EMBL/GenBank/DDBJ databases">
        <title>Draft genome sequences of novel Actinobacteria.</title>
        <authorList>
            <person name="Sahin N."/>
            <person name="Ay H."/>
            <person name="Saygin H."/>
        </authorList>
    </citation>
    <scope>NUCLEOTIDE SEQUENCE [LARGE SCALE GENOMIC DNA]</scope>
    <source>
        <strain evidence="3 4">KC310</strain>
    </source>
</reference>
<protein>
    <submittedName>
        <fullName evidence="3">Uncharacterized protein</fullName>
    </submittedName>
</protein>
<name>A0A4R4WCA7_9ACTN</name>
<feature type="transmembrane region" description="Helical" evidence="2">
    <location>
        <begin position="35"/>
        <end position="54"/>
    </location>
</feature>
<comment type="caution">
    <text evidence="3">The sequence shown here is derived from an EMBL/GenBank/DDBJ whole genome shotgun (WGS) entry which is preliminary data.</text>
</comment>
<dbReference type="RefSeq" id="WP_132593036.1">
    <property type="nucleotide sequence ID" value="NZ_SMKO01000010.1"/>
</dbReference>
<evidence type="ECO:0000313" key="3">
    <source>
        <dbReference type="EMBL" id="TDD11030.1"/>
    </source>
</evidence>
<keyword evidence="4" id="KW-1185">Reference proteome</keyword>